<keyword evidence="2" id="KW-1185">Reference proteome</keyword>
<reference evidence="1 2" key="1">
    <citation type="submission" date="2015-10" db="EMBL/GenBank/DDBJ databases">
        <title>Genome analyses suggest a sexual origin of heterokaryosis in a supposedly ancient asexual fungus.</title>
        <authorList>
            <person name="Ropars J."/>
            <person name="Sedzielewska K."/>
            <person name="Noel J."/>
            <person name="Charron P."/>
            <person name="Farinelli L."/>
            <person name="Marton T."/>
            <person name="Kruger M."/>
            <person name="Pelin A."/>
            <person name="Brachmann A."/>
            <person name="Corradi N."/>
        </authorList>
    </citation>
    <scope>NUCLEOTIDE SEQUENCE [LARGE SCALE GENOMIC DNA]</scope>
    <source>
        <strain evidence="1 2">A4</strain>
    </source>
</reference>
<dbReference type="EMBL" id="LLXI01001337">
    <property type="protein sequence ID" value="PKY53162.1"/>
    <property type="molecule type" value="Genomic_DNA"/>
</dbReference>
<name>A0A2I1H2Q9_9GLOM</name>
<proteinExistence type="predicted"/>
<feature type="non-terminal residue" evidence="1">
    <location>
        <position position="1"/>
    </location>
</feature>
<dbReference type="Proteomes" id="UP000234323">
    <property type="component" value="Unassembled WGS sequence"/>
</dbReference>
<sequence>LLIIGGVYKCQQRFLNPENIPRKKKTSLYKVSPRHLELWIEDSFVRIFDQPAFDSLGFAWSRAKRDNIPFWAACNVHFNNNKIKTAPIKSHATLTEISHIGINLYDHKNLPETWVAPFLNYPPVGPLYLPFSKRMLERL</sequence>
<comment type="caution">
    <text evidence="1">The sequence shown here is derived from an EMBL/GenBank/DDBJ whole genome shotgun (WGS) entry which is preliminary data.</text>
</comment>
<dbReference type="AlphaFoldDB" id="A0A2I1H2Q9"/>
<dbReference type="VEuPathDB" id="FungiDB:FUN_004262"/>
<dbReference type="VEuPathDB" id="FungiDB:RhiirA1_532716"/>
<organism evidence="1 2">
    <name type="scientific">Rhizophagus irregularis</name>
    <dbReference type="NCBI Taxonomy" id="588596"/>
    <lineage>
        <taxon>Eukaryota</taxon>
        <taxon>Fungi</taxon>
        <taxon>Fungi incertae sedis</taxon>
        <taxon>Mucoromycota</taxon>
        <taxon>Glomeromycotina</taxon>
        <taxon>Glomeromycetes</taxon>
        <taxon>Glomerales</taxon>
        <taxon>Glomeraceae</taxon>
        <taxon>Rhizophagus</taxon>
    </lineage>
</organism>
<evidence type="ECO:0000313" key="1">
    <source>
        <dbReference type="EMBL" id="PKY53162.1"/>
    </source>
</evidence>
<protein>
    <submittedName>
        <fullName evidence="1">Uncharacterized protein</fullName>
    </submittedName>
</protein>
<gene>
    <name evidence="1" type="ORF">RhiirA4_498395</name>
</gene>
<accession>A0A2I1H2Q9</accession>
<evidence type="ECO:0000313" key="2">
    <source>
        <dbReference type="Proteomes" id="UP000234323"/>
    </source>
</evidence>